<evidence type="ECO:0000313" key="2">
    <source>
        <dbReference type="Proteomes" id="UP000252733"/>
    </source>
</evidence>
<keyword evidence="2" id="KW-1185">Reference proteome</keyword>
<sequence>MNLLNSFSNIGNKIKQIFGVNLNFGGGGKRIDTDGISTIQTCTRILTENVSRLPLIVRGKDGRIIENHPVSKAFNKSFNGFLTADKGRKIIERDRVLNGNGFAIIKYNIKGELQSLTPVPYVAVQGIILKNETLYYAIDNSLNPFTDKDDRETINGEEILHFTSSNIKEFVGISPVKSLMFEAGIRQRASETLINFYKNNAMSPVVLSSSINDMSQVKALKEFTEKFEIENTGSSNAGKVIKLPPGMKLDSLDYKFADAELINTLKFTNQEIISAFGIPSFLMSYETTQSIENQTLEFKTFTLNAIQAGYKSEIENKLLTTKELTEGYYIDFDYSVMLDADLKTKATSYKLLVSNGLCTHNEALIKLGFKPIDNENGDKHYMQAQYVKLEDYNQNNIEDNGK</sequence>
<dbReference type="RefSeq" id="WP_114436434.1">
    <property type="nucleotide sequence ID" value="NZ_QPIZ01000003.1"/>
</dbReference>
<reference evidence="1 2" key="1">
    <citation type="submission" date="2018-07" db="EMBL/GenBank/DDBJ databases">
        <title>Freshwater and sediment microbial communities from various areas in North America, analyzing microbe dynamics in response to fracking.</title>
        <authorList>
            <person name="Lamendella R."/>
        </authorList>
    </citation>
    <scope>NUCLEOTIDE SEQUENCE [LARGE SCALE GENOMIC DNA]</scope>
    <source>
        <strain evidence="1 2">160A</strain>
    </source>
</reference>
<dbReference type="Pfam" id="PF04860">
    <property type="entry name" value="Phage_portal"/>
    <property type="match status" value="1"/>
</dbReference>
<dbReference type="NCBIfam" id="TIGR01537">
    <property type="entry name" value="portal_HK97"/>
    <property type="match status" value="1"/>
</dbReference>
<organism evidence="1 2">
    <name type="scientific">Marinilabilia salmonicolor</name>
    <dbReference type="NCBI Taxonomy" id="989"/>
    <lineage>
        <taxon>Bacteria</taxon>
        <taxon>Pseudomonadati</taxon>
        <taxon>Bacteroidota</taxon>
        <taxon>Bacteroidia</taxon>
        <taxon>Marinilabiliales</taxon>
        <taxon>Marinilabiliaceae</taxon>
        <taxon>Marinilabilia</taxon>
    </lineage>
</organism>
<dbReference type="InterPro" id="IPR006944">
    <property type="entry name" value="Phage/GTA_portal"/>
</dbReference>
<accession>A0A368VEH9</accession>
<dbReference type="EMBL" id="QPIZ01000003">
    <property type="protein sequence ID" value="RCW38670.1"/>
    <property type="molecule type" value="Genomic_DNA"/>
</dbReference>
<proteinExistence type="predicted"/>
<evidence type="ECO:0000313" key="1">
    <source>
        <dbReference type="EMBL" id="RCW38670.1"/>
    </source>
</evidence>
<dbReference type="AlphaFoldDB" id="A0A368VEH9"/>
<protein>
    <submittedName>
        <fullName evidence="1">HK97 family phage portal protein</fullName>
    </submittedName>
</protein>
<gene>
    <name evidence="1" type="ORF">DFO77_103140</name>
</gene>
<name>A0A368VEH9_9BACT</name>
<dbReference type="InterPro" id="IPR006427">
    <property type="entry name" value="Portal_HK97"/>
</dbReference>
<dbReference type="Proteomes" id="UP000252733">
    <property type="component" value="Unassembled WGS sequence"/>
</dbReference>
<comment type="caution">
    <text evidence="1">The sequence shown here is derived from an EMBL/GenBank/DDBJ whole genome shotgun (WGS) entry which is preliminary data.</text>
</comment>